<dbReference type="AlphaFoldDB" id="A0A1G5RQS7"/>
<keyword evidence="2" id="KW-0597">Phosphoprotein</keyword>
<keyword evidence="4" id="KW-0288">FMN</keyword>
<accession>A0A1G5RQS7</accession>
<dbReference type="STRING" id="1120920.SAMN03080599_00117"/>
<keyword evidence="6" id="KW-1133">Transmembrane helix</keyword>
<dbReference type="Pfam" id="PF04205">
    <property type="entry name" value="FMN_bind"/>
    <property type="match status" value="1"/>
</dbReference>
<keyword evidence="5" id="KW-0249">Electron transport</keyword>
<keyword evidence="3" id="KW-0285">Flavoprotein</keyword>
<evidence type="ECO:0000259" key="7">
    <source>
        <dbReference type="SMART" id="SM00900"/>
    </source>
</evidence>
<evidence type="ECO:0000313" key="9">
    <source>
        <dbReference type="Proteomes" id="UP000199208"/>
    </source>
</evidence>
<dbReference type="RefSeq" id="WP_092588943.1">
    <property type="nucleotide sequence ID" value="NZ_FMWL01000001.1"/>
</dbReference>
<evidence type="ECO:0000256" key="4">
    <source>
        <dbReference type="ARBA" id="ARBA00022643"/>
    </source>
</evidence>
<dbReference type="GO" id="GO:0022900">
    <property type="term" value="P:electron transport chain"/>
    <property type="evidence" value="ECO:0007669"/>
    <property type="project" value="InterPro"/>
</dbReference>
<evidence type="ECO:0000256" key="3">
    <source>
        <dbReference type="ARBA" id="ARBA00022630"/>
    </source>
</evidence>
<evidence type="ECO:0000256" key="1">
    <source>
        <dbReference type="ARBA" id="ARBA00022448"/>
    </source>
</evidence>
<proteinExistence type="predicted"/>
<dbReference type="GO" id="GO:0009055">
    <property type="term" value="F:electron transfer activity"/>
    <property type="evidence" value="ECO:0007669"/>
    <property type="project" value="InterPro"/>
</dbReference>
<dbReference type="OrthoDB" id="9794010at2"/>
<reference evidence="8 9" key="1">
    <citation type="submission" date="2016-10" db="EMBL/GenBank/DDBJ databases">
        <authorList>
            <person name="de Groot N.N."/>
        </authorList>
    </citation>
    <scope>NUCLEOTIDE SEQUENCE [LARGE SCALE GENOMIC DNA]</scope>
    <source>
        <strain evidence="8 9">DSM 2784</strain>
    </source>
</reference>
<evidence type="ECO:0000256" key="5">
    <source>
        <dbReference type="ARBA" id="ARBA00022982"/>
    </source>
</evidence>
<keyword evidence="6" id="KW-0812">Transmembrane</keyword>
<dbReference type="EMBL" id="FMWL01000001">
    <property type="protein sequence ID" value="SCZ76198.1"/>
    <property type="molecule type" value="Genomic_DNA"/>
</dbReference>
<dbReference type="InterPro" id="IPR010209">
    <property type="entry name" value="Ion_transpt_RnfG/RsxG"/>
</dbReference>
<keyword evidence="1" id="KW-0813">Transport</keyword>
<dbReference type="PANTHER" id="PTHR36118:SF1">
    <property type="entry name" value="ION-TRANSLOCATING OXIDOREDUCTASE COMPLEX SUBUNIT G"/>
    <property type="match status" value="1"/>
</dbReference>
<feature type="domain" description="FMN-binding" evidence="7">
    <location>
        <begin position="106"/>
        <end position="198"/>
    </location>
</feature>
<organism evidence="8 9">
    <name type="scientific">Acidaminobacter hydrogenoformans DSM 2784</name>
    <dbReference type="NCBI Taxonomy" id="1120920"/>
    <lineage>
        <taxon>Bacteria</taxon>
        <taxon>Bacillati</taxon>
        <taxon>Bacillota</taxon>
        <taxon>Clostridia</taxon>
        <taxon>Peptostreptococcales</taxon>
        <taxon>Acidaminobacteraceae</taxon>
        <taxon>Acidaminobacter</taxon>
    </lineage>
</organism>
<evidence type="ECO:0000313" key="8">
    <source>
        <dbReference type="EMBL" id="SCZ76198.1"/>
    </source>
</evidence>
<dbReference type="GO" id="GO:0005886">
    <property type="term" value="C:plasma membrane"/>
    <property type="evidence" value="ECO:0007669"/>
    <property type="project" value="InterPro"/>
</dbReference>
<evidence type="ECO:0000256" key="6">
    <source>
        <dbReference type="SAM" id="Phobius"/>
    </source>
</evidence>
<keyword evidence="8" id="KW-0830">Ubiquinone</keyword>
<name>A0A1G5RQS7_9FIRM</name>
<keyword evidence="6" id="KW-0472">Membrane</keyword>
<dbReference type="Proteomes" id="UP000199208">
    <property type="component" value="Unassembled WGS sequence"/>
</dbReference>
<dbReference type="InterPro" id="IPR007329">
    <property type="entry name" value="FMN-bd"/>
</dbReference>
<dbReference type="GO" id="GO:0010181">
    <property type="term" value="F:FMN binding"/>
    <property type="evidence" value="ECO:0007669"/>
    <property type="project" value="InterPro"/>
</dbReference>
<gene>
    <name evidence="8" type="ORF">SAMN03080599_00117</name>
</gene>
<dbReference type="SMART" id="SM00900">
    <property type="entry name" value="FMN_bind"/>
    <property type="match status" value="1"/>
</dbReference>
<evidence type="ECO:0000256" key="2">
    <source>
        <dbReference type="ARBA" id="ARBA00022553"/>
    </source>
</evidence>
<keyword evidence="9" id="KW-1185">Reference proteome</keyword>
<feature type="transmembrane region" description="Helical" evidence="6">
    <location>
        <begin position="12"/>
        <end position="32"/>
    </location>
</feature>
<dbReference type="PIRSF" id="PIRSF006091">
    <property type="entry name" value="E_trnsport_RnfG"/>
    <property type="match status" value="1"/>
</dbReference>
<protein>
    <submittedName>
        <fullName evidence="8">Na+-transporting NADH:ubiquinone oxidoreductase subunit C</fullName>
    </submittedName>
</protein>
<sequence>MAKKKKNTKQILYPTLAMIALTAVLTLALALMNSATKERIADLEDLKVQRTILYVLNIDVDQNDDDAVVSTYESMISPGTLGELQYFEAREGGNLIGYAFPMNGAALWGSVRGYIAVSPEFDRILGVDFVSHSETPGLGGRIDENWYKEQFRDMPIPEESGPVVIYKPADGGNADAISGATLTSDAIRKLIDSSIERILQAERSGA</sequence>
<dbReference type="PANTHER" id="PTHR36118">
    <property type="entry name" value="ION-TRANSLOCATING OXIDOREDUCTASE COMPLEX SUBUNIT G"/>
    <property type="match status" value="1"/>
</dbReference>